<name>A0AAU8NGB1_9BACL</name>
<dbReference type="EMBL" id="CP159992">
    <property type="protein sequence ID" value="XCP96050.1"/>
    <property type="molecule type" value="Genomic_DNA"/>
</dbReference>
<dbReference type="CDD" id="cd04792">
    <property type="entry name" value="LanM-like"/>
    <property type="match status" value="1"/>
</dbReference>
<dbReference type="PRINTS" id="PR01950">
    <property type="entry name" value="LANCSUPER"/>
</dbReference>
<dbReference type="PANTHER" id="PTHR12736:SF7">
    <property type="entry name" value="LANC-LIKE PROTEIN 3"/>
    <property type="match status" value="1"/>
</dbReference>
<evidence type="ECO:0000313" key="3">
    <source>
        <dbReference type="EMBL" id="XCP96050.1"/>
    </source>
</evidence>
<evidence type="ECO:0000259" key="2">
    <source>
        <dbReference type="Pfam" id="PF13575"/>
    </source>
</evidence>
<dbReference type="SMART" id="SM01260">
    <property type="entry name" value="LANC_like"/>
    <property type="match status" value="1"/>
</dbReference>
<dbReference type="RefSeq" id="WP_366294273.1">
    <property type="nucleotide sequence ID" value="NZ_CP159992.1"/>
</dbReference>
<dbReference type="Gene3D" id="1.50.10.10">
    <property type="match status" value="1"/>
</dbReference>
<dbReference type="InterPro" id="IPR017146">
    <property type="entry name" value="Lanti_2_LanM"/>
</dbReference>
<dbReference type="NCBIfam" id="TIGR03897">
    <property type="entry name" value="lanti_2_LanM"/>
    <property type="match status" value="1"/>
</dbReference>
<dbReference type="InterPro" id="IPR007822">
    <property type="entry name" value="LANC-like"/>
</dbReference>
<dbReference type="PANTHER" id="PTHR12736">
    <property type="entry name" value="LANC-LIKE PROTEIN"/>
    <property type="match status" value="1"/>
</dbReference>
<accession>A0AAU8NGB1</accession>
<dbReference type="GO" id="GO:0031179">
    <property type="term" value="P:peptide modification"/>
    <property type="evidence" value="ECO:0007669"/>
    <property type="project" value="InterPro"/>
</dbReference>
<reference evidence="3" key="1">
    <citation type="submission" date="2024-05" db="EMBL/GenBank/DDBJ databases">
        <title>Draft genome assemblies of 36 bacteria isolated from hibernating arctic ground squirrels.</title>
        <authorList>
            <person name="McKee H."/>
            <person name="Mullen L."/>
            <person name="Drown D.M."/>
            <person name="Duddleston K.N."/>
        </authorList>
    </citation>
    <scope>NUCLEOTIDE SEQUENCE</scope>
    <source>
        <strain evidence="3">AN1007</strain>
    </source>
</reference>
<proteinExistence type="predicted"/>
<dbReference type="InterPro" id="IPR025410">
    <property type="entry name" value="Lant_dehyd"/>
</dbReference>
<evidence type="ECO:0000256" key="1">
    <source>
        <dbReference type="PIRSR" id="PIRSR607822-1"/>
    </source>
</evidence>
<feature type="binding site" evidence="1">
    <location>
        <position position="972"/>
    </location>
    <ligand>
        <name>Zn(2+)</name>
        <dbReference type="ChEBI" id="CHEBI:29105"/>
    </ligand>
</feature>
<dbReference type="SUPFAM" id="SSF158745">
    <property type="entry name" value="LanC-like"/>
    <property type="match status" value="1"/>
</dbReference>
<dbReference type="GO" id="GO:0005886">
    <property type="term" value="C:plasma membrane"/>
    <property type="evidence" value="ECO:0007669"/>
    <property type="project" value="TreeGrafter"/>
</dbReference>
<sequence length="1054" mass="120798">MNTIFINSSYIREREYSGISYKPDHQAYDYWENILGQELITYLKDDEKLDIDMLYSSEDYCVNLPNYFEELNEIYNAYMMDEHQEMQLSSSFLESTDIVFKPLFGDLLKLGLYWFNKKLDLSHIQFLNRVVEESFLGTLFAKLSNVCTRTLILEMYISKEEGMLQGDNSSEEYEYYLNRYLSDKSYISQLLSFYPCLCRLVLESINIVVINYVTILQRLQQDRDLIIDEICGGESFNQIDKMSSSVSDSHKGGSAVYKFELDNKIKLIYKPRSLKAEEAYQTFVSDLAHNCNMMMLNYKIINMEQYGWVEQVEYSSCSSIEALQRYYYRFGITIFANYILHTSDIHLENIIASNEFPVLVDLETIMDNRPETLDKTALDAVYSQLSDSVLHSGMLPHHSWGKNGEDGIDLSAINGVENQALPIKVPRLVNLQTSSMRYEYVNPTTSTNKNLAKLEDEFIPPSKFIKYIIEGFRAAYIYAMENKGTLLEKSVLFEEIELRHIVRETQHYAMMLHASYHPDFLQNGHARELFLKSLYKYIDVTDKRMIEITKYELQDLLGNDIPYFYYNSSERTLYSSAHDGIKDYFEYSSMDKLHDKIAKLSEDDLKQQTLYIVLSLYTQDKSKDLTGNHHYSLSSCAQETDQVLDNSIYIEAAQTVARDIMKKAIYNRDGKDVSWINISLMGTSNTMWNIAPMTFYLYEGIAGIAVFMNALKMMTHDGEYDSICEALDQTIFNYSDTVTENLVMLPSQSNGAFSGEASLMYTFELLFSITGNKKYLDYAQKHFKIVDFLIESDESFDIMMGSAGTIQVLLNLYEMTNEQKYLDSSIRAGMQLLKHKIQLPEGIGWLPSEASNPLGGFSHGSTGIAMSLLRLWKFTLNEEFLQAAMQTIDYEDALFNPQEQNWGDKRVFDGQSNDELGLYPVAWCHGASGILLGRMQILELVPPSIKDRIEKDITTSANTTISKGFCGDHSLCHGDLGNLEILLQYASYYNKSDLMKLCENVSKEIAVMVKQGHWRCGLPDSHENTSFMVGTSGIGYSLLKMVKPSLPSVISVGV</sequence>
<feature type="binding site" evidence="1">
    <location>
        <position position="924"/>
    </location>
    <ligand>
        <name>Zn(2+)</name>
        <dbReference type="ChEBI" id="CHEBI:29105"/>
    </ligand>
</feature>
<organism evidence="3">
    <name type="scientific">Paenibacillus sp. AN1007</name>
    <dbReference type="NCBI Taxonomy" id="3151385"/>
    <lineage>
        <taxon>Bacteria</taxon>
        <taxon>Bacillati</taxon>
        <taxon>Bacillota</taxon>
        <taxon>Bacilli</taxon>
        <taxon>Bacillales</taxon>
        <taxon>Paenibacillaceae</taxon>
        <taxon>Paenibacillus</taxon>
    </lineage>
</organism>
<keyword evidence="1" id="KW-0479">Metal-binding</keyword>
<keyword evidence="1" id="KW-0862">Zinc</keyword>
<dbReference type="InterPro" id="IPR012341">
    <property type="entry name" value="6hp_glycosidase-like_sf"/>
</dbReference>
<dbReference type="Pfam" id="PF05147">
    <property type="entry name" value="LANC_like"/>
    <property type="match status" value="1"/>
</dbReference>
<gene>
    <name evidence="3" type="ORF">ABXS70_04870</name>
</gene>
<dbReference type="AlphaFoldDB" id="A0AAU8NGB1"/>
<dbReference type="GO" id="GO:0005975">
    <property type="term" value="P:carbohydrate metabolic process"/>
    <property type="evidence" value="ECO:0007669"/>
    <property type="project" value="InterPro"/>
</dbReference>
<feature type="binding site" evidence="1">
    <location>
        <position position="973"/>
    </location>
    <ligand>
        <name>Zn(2+)</name>
        <dbReference type="ChEBI" id="CHEBI:29105"/>
    </ligand>
</feature>
<dbReference type="Pfam" id="PF13575">
    <property type="entry name" value="DUF4135"/>
    <property type="match status" value="1"/>
</dbReference>
<feature type="domain" description="Lantibiotic biosynthesis protein dehydration" evidence="2">
    <location>
        <begin position="194"/>
        <end position="566"/>
    </location>
</feature>
<dbReference type="PIRSF" id="PIRSF037228">
    <property type="entry name" value="Lant_mod_RumM"/>
    <property type="match status" value="1"/>
</dbReference>
<protein>
    <submittedName>
        <fullName evidence="3">Type 2 lanthipeptide synthetase LanM family protein</fullName>
    </submittedName>
</protein>
<dbReference type="GO" id="GO:0046872">
    <property type="term" value="F:metal ion binding"/>
    <property type="evidence" value="ECO:0007669"/>
    <property type="project" value="UniProtKB-KW"/>
</dbReference>